<organism evidence="6 7">
    <name type="scientific">Jiangella ureilytica</name>
    <dbReference type="NCBI Taxonomy" id="2530374"/>
    <lineage>
        <taxon>Bacteria</taxon>
        <taxon>Bacillati</taxon>
        <taxon>Actinomycetota</taxon>
        <taxon>Actinomycetes</taxon>
        <taxon>Jiangellales</taxon>
        <taxon>Jiangellaceae</taxon>
        <taxon>Jiangella</taxon>
    </lineage>
</organism>
<dbReference type="Gene3D" id="2.40.10.10">
    <property type="entry name" value="Trypsin-like serine proteases"/>
    <property type="match status" value="2"/>
</dbReference>
<reference evidence="6 7" key="1">
    <citation type="submission" date="2019-02" db="EMBL/GenBank/DDBJ databases">
        <title>Draft genome sequences of novel Actinobacteria.</title>
        <authorList>
            <person name="Sahin N."/>
            <person name="Ay H."/>
            <person name="Saygin H."/>
        </authorList>
    </citation>
    <scope>NUCLEOTIDE SEQUENCE [LARGE SCALE GENOMIC DNA]</scope>
    <source>
        <strain evidence="6 7">KC603</strain>
    </source>
</reference>
<dbReference type="InterPro" id="IPR051201">
    <property type="entry name" value="Chloro_Bact_Ser_Proteases"/>
</dbReference>
<feature type="region of interest" description="Disordered" evidence="4">
    <location>
        <begin position="189"/>
        <end position="208"/>
    </location>
</feature>
<dbReference type="Pfam" id="PF13365">
    <property type="entry name" value="Trypsin_2"/>
    <property type="match status" value="1"/>
</dbReference>
<dbReference type="InterPro" id="IPR009003">
    <property type="entry name" value="Peptidase_S1_PA"/>
</dbReference>
<keyword evidence="7" id="KW-1185">Reference proteome</keyword>
<feature type="domain" description="PDZ" evidence="5">
    <location>
        <begin position="496"/>
        <end position="548"/>
    </location>
</feature>
<evidence type="ECO:0000256" key="3">
    <source>
        <dbReference type="ARBA" id="ARBA00022801"/>
    </source>
</evidence>
<evidence type="ECO:0000313" key="6">
    <source>
        <dbReference type="EMBL" id="TDC50458.1"/>
    </source>
</evidence>
<dbReference type="PANTHER" id="PTHR43343:SF3">
    <property type="entry name" value="PROTEASE DO-LIKE 8, CHLOROPLASTIC"/>
    <property type="match status" value="1"/>
</dbReference>
<evidence type="ECO:0000259" key="5">
    <source>
        <dbReference type="PROSITE" id="PS50106"/>
    </source>
</evidence>
<dbReference type="SUPFAM" id="SSF50156">
    <property type="entry name" value="PDZ domain-like"/>
    <property type="match status" value="1"/>
</dbReference>
<dbReference type="GO" id="GO:0004252">
    <property type="term" value="F:serine-type endopeptidase activity"/>
    <property type="evidence" value="ECO:0007669"/>
    <property type="project" value="InterPro"/>
</dbReference>
<gene>
    <name evidence="6" type="ORF">E1212_14815</name>
</gene>
<comment type="similarity">
    <text evidence="1">Belongs to the peptidase S1C family.</text>
</comment>
<protein>
    <submittedName>
        <fullName evidence="6">PDZ domain-containing protein</fullName>
    </submittedName>
</protein>
<dbReference type="PRINTS" id="PR00834">
    <property type="entry name" value="PROTEASES2C"/>
</dbReference>
<dbReference type="EMBL" id="SMKL01000030">
    <property type="protein sequence ID" value="TDC50458.1"/>
    <property type="molecule type" value="Genomic_DNA"/>
</dbReference>
<dbReference type="AlphaFoldDB" id="A0A4R4RLC0"/>
<dbReference type="PANTHER" id="PTHR43343">
    <property type="entry name" value="PEPTIDASE S12"/>
    <property type="match status" value="1"/>
</dbReference>
<dbReference type="OrthoDB" id="3870557at2"/>
<name>A0A4R4RLC0_9ACTN</name>
<evidence type="ECO:0000256" key="4">
    <source>
        <dbReference type="SAM" id="MobiDB-lite"/>
    </source>
</evidence>
<keyword evidence="2" id="KW-0645">Protease</keyword>
<comment type="caution">
    <text evidence="6">The sequence shown here is derived from an EMBL/GenBank/DDBJ whole genome shotgun (WGS) entry which is preliminary data.</text>
</comment>
<dbReference type="SUPFAM" id="SSF50494">
    <property type="entry name" value="Trypsin-like serine proteases"/>
    <property type="match status" value="1"/>
</dbReference>
<dbReference type="Gene3D" id="2.30.42.10">
    <property type="match status" value="1"/>
</dbReference>
<feature type="compositionally biased region" description="Low complexity" evidence="4">
    <location>
        <begin position="1"/>
        <end position="54"/>
    </location>
</feature>
<dbReference type="GO" id="GO:0006508">
    <property type="term" value="P:proteolysis"/>
    <property type="evidence" value="ECO:0007669"/>
    <property type="project" value="UniProtKB-KW"/>
</dbReference>
<accession>A0A4R4RLC0</accession>
<dbReference type="InterPro" id="IPR001478">
    <property type="entry name" value="PDZ"/>
</dbReference>
<dbReference type="SMART" id="SM00228">
    <property type="entry name" value="PDZ"/>
    <property type="match status" value="1"/>
</dbReference>
<dbReference type="PROSITE" id="PS50106">
    <property type="entry name" value="PDZ"/>
    <property type="match status" value="1"/>
</dbReference>
<sequence length="562" mass="56068">MSSRATTPPTTRTASSTPAPARRPGSCGPAAVASSPSSPRRRWPASATCSSSCRPTPPPNPSRRRTASATASPGARSGWGRGSTPSTDPHSSRPDGARRAVGWENDAMKAGWTSLGHVTSPEERTGADPWAGGSWRYTEGTSRPAPGLADPGAVTRRLAAGAGAGAAAGNGTAPATTRPVEAPTRFIETAPHGNGVPAGAPGHGRAPKRRRGLATFGVLLLALAAGATGGLVAEAIDDDASGGGDTVTVIGADPAGLVERPPESIAGVAASVLPSVVSVSVADAGGSGFIISEDGYVITNNHVIASAGEDGIELAFVDGRRLTAELVGTSPSYDIAVLRVDADDLQPVVFGDSASVAVGDPVVAIGSPLGLDATVTSGIVSALERPVTAGGEDDQSYINALQTDAAINPGNSGGPLVDSAGRVIGVNSAIASLGLGEQVGSIGLGFAIPIEQVQRTAQQLIADGEAVYPVMGVLLDNGFVGTGARVAENGDNGPGVSPGGPADEVGIESGDVVVEVDGQDIRTPAELIVRLRAHEPGDQIEVVVDREGEELTFTLTLGSAVG</sequence>
<feature type="region of interest" description="Disordered" evidence="4">
    <location>
        <begin position="113"/>
        <end position="152"/>
    </location>
</feature>
<evidence type="ECO:0000256" key="1">
    <source>
        <dbReference type="ARBA" id="ARBA00010541"/>
    </source>
</evidence>
<dbReference type="InterPro" id="IPR036034">
    <property type="entry name" value="PDZ_sf"/>
</dbReference>
<dbReference type="Proteomes" id="UP000295621">
    <property type="component" value="Unassembled WGS sequence"/>
</dbReference>
<proteinExistence type="inferred from homology"/>
<keyword evidence="3" id="KW-0378">Hydrolase</keyword>
<dbReference type="InterPro" id="IPR001940">
    <property type="entry name" value="Peptidase_S1C"/>
</dbReference>
<evidence type="ECO:0000313" key="7">
    <source>
        <dbReference type="Proteomes" id="UP000295621"/>
    </source>
</evidence>
<dbReference type="Pfam" id="PF13180">
    <property type="entry name" value="PDZ_2"/>
    <property type="match status" value="1"/>
</dbReference>
<dbReference type="InterPro" id="IPR043504">
    <property type="entry name" value="Peptidase_S1_PA_chymotrypsin"/>
</dbReference>
<evidence type="ECO:0000256" key="2">
    <source>
        <dbReference type="ARBA" id="ARBA00022670"/>
    </source>
</evidence>
<feature type="region of interest" description="Disordered" evidence="4">
    <location>
        <begin position="1"/>
        <end position="98"/>
    </location>
</feature>